<evidence type="ECO:0000256" key="2">
    <source>
        <dbReference type="SAM" id="Phobius"/>
    </source>
</evidence>
<keyword evidence="4" id="KW-1185">Reference proteome</keyword>
<keyword evidence="2" id="KW-0812">Transmembrane</keyword>
<gene>
    <name evidence="3" type="ORF">RFI_21196</name>
</gene>
<organism evidence="3 4">
    <name type="scientific">Reticulomyxa filosa</name>
    <dbReference type="NCBI Taxonomy" id="46433"/>
    <lineage>
        <taxon>Eukaryota</taxon>
        <taxon>Sar</taxon>
        <taxon>Rhizaria</taxon>
        <taxon>Retaria</taxon>
        <taxon>Foraminifera</taxon>
        <taxon>Monothalamids</taxon>
        <taxon>Reticulomyxidae</taxon>
        <taxon>Reticulomyxa</taxon>
    </lineage>
</organism>
<sequence>MNKGETGSDDGQYTRSHDKTKTQSKKSPPFKGYTHTETLTVDRADLMKEEEEYSIGDSQERDKDMTIITSGRTSLVTSDNQTKHFKWVGKSPPPPLVTESSLSQMPEVLKIRSNDSQTVLLHFFFFFFLTNLIAYKAFTEKKIGEDIKEDISETAFKKIITPKDVLIQLVCSKQ</sequence>
<keyword evidence="2" id="KW-1133">Transmembrane helix</keyword>
<evidence type="ECO:0000256" key="1">
    <source>
        <dbReference type="SAM" id="MobiDB-lite"/>
    </source>
</evidence>
<feature type="transmembrane region" description="Helical" evidence="2">
    <location>
        <begin position="119"/>
        <end position="138"/>
    </location>
</feature>
<feature type="region of interest" description="Disordered" evidence="1">
    <location>
        <begin position="1"/>
        <end position="38"/>
    </location>
</feature>
<reference evidence="3 4" key="1">
    <citation type="journal article" date="2013" name="Curr. Biol.">
        <title>The Genome of the Foraminiferan Reticulomyxa filosa.</title>
        <authorList>
            <person name="Glockner G."/>
            <person name="Hulsmann N."/>
            <person name="Schleicher M."/>
            <person name="Noegel A.A."/>
            <person name="Eichinger L."/>
            <person name="Gallinger C."/>
            <person name="Pawlowski J."/>
            <person name="Sierra R."/>
            <person name="Euteneuer U."/>
            <person name="Pillet L."/>
            <person name="Moustafa A."/>
            <person name="Platzer M."/>
            <person name="Groth M."/>
            <person name="Szafranski K."/>
            <person name="Schliwa M."/>
        </authorList>
    </citation>
    <scope>NUCLEOTIDE SEQUENCE [LARGE SCALE GENOMIC DNA]</scope>
</reference>
<accession>X6MSS4</accession>
<comment type="caution">
    <text evidence="3">The sequence shown here is derived from an EMBL/GenBank/DDBJ whole genome shotgun (WGS) entry which is preliminary data.</text>
</comment>
<evidence type="ECO:0000313" key="4">
    <source>
        <dbReference type="Proteomes" id="UP000023152"/>
    </source>
</evidence>
<protein>
    <submittedName>
        <fullName evidence="3">Uncharacterized protein</fullName>
    </submittedName>
</protein>
<dbReference type="AlphaFoldDB" id="X6MSS4"/>
<dbReference type="Proteomes" id="UP000023152">
    <property type="component" value="Unassembled WGS sequence"/>
</dbReference>
<proteinExistence type="predicted"/>
<evidence type="ECO:0000313" key="3">
    <source>
        <dbReference type="EMBL" id="ETO16165.1"/>
    </source>
</evidence>
<name>X6MSS4_RETFI</name>
<dbReference type="EMBL" id="ASPP01018516">
    <property type="protein sequence ID" value="ETO16165.1"/>
    <property type="molecule type" value="Genomic_DNA"/>
</dbReference>
<keyword evidence="2" id="KW-0472">Membrane</keyword>